<dbReference type="InterPro" id="IPR008928">
    <property type="entry name" value="6-hairpin_glycosidase_sf"/>
</dbReference>
<dbReference type="Proteomes" id="UP000759103">
    <property type="component" value="Unassembled WGS sequence"/>
</dbReference>
<dbReference type="SUPFAM" id="SSF48208">
    <property type="entry name" value="Six-hairpin glycosidases"/>
    <property type="match status" value="1"/>
</dbReference>
<keyword evidence="3" id="KW-1185">Reference proteome</keyword>
<accession>A0ABS7BLB0</accession>
<feature type="domain" description="DUF5703" evidence="1">
    <location>
        <begin position="47"/>
        <end position="329"/>
    </location>
</feature>
<dbReference type="InterPro" id="IPR043757">
    <property type="entry name" value="DUF5703_N"/>
</dbReference>
<evidence type="ECO:0000259" key="1">
    <source>
        <dbReference type="Pfam" id="PF18961"/>
    </source>
</evidence>
<reference evidence="2 3" key="1">
    <citation type="submission" date="2021-07" db="EMBL/GenBank/DDBJ databases">
        <title>Sphingomonas sp.</title>
        <authorList>
            <person name="Feng G."/>
            <person name="Li J."/>
            <person name="Pan M."/>
        </authorList>
    </citation>
    <scope>NUCLEOTIDE SEQUENCE [LARGE SCALE GENOMIC DNA]</scope>
    <source>
        <strain evidence="2 3">RRHST34</strain>
    </source>
</reference>
<dbReference type="Gene3D" id="1.50.10.10">
    <property type="match status" value="1"/>
</dbReference>
<dbReference type="InterPro" id="IPR012341">
    <property type="entry name" value="6hp_glycosidase-like_sf"/>
</dbReference>
<sequence length="795" mass="88603">MDEAKRATLAGLTATAVVASASPGAGAEWRQDGVDPLDRRMAGYDPVWRSASRNAGESMPCGAGDIGLNVWVEGDDVLFYVARSGAFDETNSYLKLGRARLRFDPSPFGRGASFEQRLNLVTGEMVVTCGDIVVTLWADVAAPIVRVAVESTAAVAMTATWESWRTHDRDYLLAEMSMHRAYDGAPVTPHQYADEVGFAEGGVLSLHHNRDDSVFDLLVEQQGLDKVKAQLCNPLAGLGFGALLRGDGFVPAGTAEGRYASTAFIGWTLGSRRPRRRHALRLFCHIAQVPTRDEWIAGLRRLAMSDPGAAVSRRRSRRWWRSFWERSWIVVEPGGARPNSQPWRIGRNYQLFRHQLGTNARGAWPTKFNGGNFTVDPEFTQPELRLSPDYRAWGGGEFTAQNQRLVHWPMLKSGDADLMRPQLDFYRRLRRTAELRTQRYWGHKGACFVEQIENFGLCCGQEWGWQRTWNKPATRMPGVEDSAFVDYLWDTVLEFCLMMLEVGRFTGADVSGDLAFVDSCLTFFDEHYRREHARITGSELGADGKLVLFPGTACETYKNTLNSTVTIAGLDAVLAALLALPERMLGTALRARYAALRATLPTLPTRRMGDREVIAPAALWDRIQNVEIPQLYPVFPYHRFGVGLPDLQLAVDTWHHGIDTAAQKDIKSWHQDAIFCARLGLTDEAAKLTAHKLDDSGRRYPTFWGPGHDWAPDHNWGGSGMIGLQEMLMQTPGNSIHLFPAWPRDWDVDFRLHAPHGTRVDATLQAGRLVALLVEPPAAQSRVVLPAWANGLEPS</sequence>
<organism evidence="2 3">
    <name type="scientific">Sphingomonas citri</name>
    <dbReference type="NCBI Taxonomy" id="2862499"/>
    <lineage>
        <taxon>Bacteria</taxon>
        <taxon>Pseudomonadati</taxon>
        <taxon>Pseudomonadota</taxon>
        <taxon>Alphaproteobacteria</taxon>
        <taxon>Sphingomonadales</taxon>
        <taxon>Sphingomonadaceae</taxon>
        <taxon>Sphingomonas</taxon>
    </lineage>
</organism>
<protein>
    <recommendedName>
        <fullName evidence="1">DUF5703 domain-containing protein</fullName>
    </recommendedName>
</protein>
<evidence type="ECO:0000313" key="2">
    <source>
        <dbReference type="EMBL" id="MBW6530392.1"/>
    </source>
</evidence>
<dbReference type="EMBL" id="JAHXZN010000001">
    <property type="protein sequence ID" value="MBW6530392.1"/>
    <property type="molecule type" value="Genomic_DNA"/>
</dbReference>
<evidence type="ECO:0000313" key="3">
    <source>
        <dbReference type="Proteomes" id="UP000759103"/>
    </source>
</evidence>
<name>A0ABS7BLB0_9SPHN</name>
<gene>
    <name evidence="2" type="ORF">KZ820_06565</name>
</gene>
<comment type="caution">
    <text evidence="2">The sequence shown here is derived from an EMBL/GenBank/DDBJ whole genome shotgun (WGS) entry which is preliminary data.</text>
</comment>
<dbReference type="RefSeq" id="WP_219747759.1">
    <property type="nucleotide sequence ID" value="NZ_JAHXZN010000001.1"/>
</dbReference>
<dbReference type="Pfam" id="PF18961">
    <property type="entry name" value="DUF5703_N"/>
    <property type="match status" value="1"/>
</dbReference>
<proteinExistence type="predicted"/>